<evidence type="ECO:0000256" key="6">
    <source>
        <dbReference type="ARBA" id="ARBA00023125"/>
    </source>
</evidence>
<evidence type="ECO:0000313" key="15">
    <source>
        <dbReference type="Proteomes" id="UP000230595"/>
    </source>
</evidence>
<feature type="binding site" evidence="11">
    <location>
        <begin position="42"/>
        <end position="49"/>
    </location>
    <ligand>
        <name>ATP</name>
        <dbReference type="ChEBI" id="CHEBI:30616"/>
    </ligand>
</feature>
<proteinExistence type="inferred from homology"/>
<keyword evidence="6" id="KW-0238">DNA-binding</keyword>
<evidence type="ECO:0000256" key="3">
    <source>
        <dbReference type="ARBA" id="ARBA00022801"/>
    </source>
</evidence>
<dbReference type="InterPro" id="IPR013986">
    <property type="entry name" value="DExx_box_DNA_helicase_dom_sf"/>
</dbReference>
<feature type="domain" description="UvrD-like helicase C-terminal" evidence="13">
    <location>
        <begin position="316"/>
        <end position="545"/>
    </location>
</feature>
<evidence type="ECO:0000313" key="14">
    <source>
        <dbReference type="EMBL" id="PIV31792.1"/>
    </source>
</evidence>
<comment type="caution">
    <text evidence="14">The sequence shown here is derived from an EMBL/GenBank/DDBJ whole genome shotgun (WGS) entry which is preliminary data.</text>
</comment>
<comment type="catalytic activity">
    <reaction evidence="8">
        <text>Couples ATP hydrolysis with the unwinding of duplex DNA by translocating in the 3'-5' direction.</text>
        <dbReference type="EC" id="5.6.2.4"/>
    </reaction>
</comment>
<dbReference type="Proteomes" id="UP000230595">
    <property type="component" value="Unassembled WGS sequence"/>
</dbReference>
<dbReference type="PROSITE" id="PS51198">
    <property type="entry name" value="UVRD_HELICASE_ATP_BIND"/>
    <property type="match status" value="1"/>
</dbReference>
<dbReference type="Pfam" id="PF13361">
    <property type="entry name" value="UvrD_C"/>
    <property type="match status" value="2"/>
</dbReference>
<comment type="catalytic activity">
    <reaction evidence="10">
        <text>ATP + H2O = ADP + phosphate + H(+)</text>
        <dbReference type="Rhea" id="RHEA:13065"/>
        <dbReference type="ChEBI" id="CHEBI:15377"/>
        <dbReference type="ChEBI" id="CHEBI:15378"/>
        <dbReference type="ChEBI" id="CHEBI:30616"/>
        <dbReference type="ChEBI" id="CHEBI:43474"/>
        <dbReference type="ChEBI" id="CHEBI:456216"/>
        <dbReference type="EC" id="5.6.2.4"/>
    </reaction>
</comment>
<dbReference type="Gene3D" id="3.40.50.300">
    <property type="entry name" value="P-loop containing nucleotide triphosphate hydrolases"/>
    <property type="match status" value="3"/>
</dbReference>
<gene>
    <name evidence="14" type="ORF">COS33_01340</name>
</gene>
<dbReference type="Pfam" id="PF00580">
    <property type="entry name" value="UvrD-helicase"/>
    <property type="match status" value="1"/>
</dbReference>
<dbReference type="GO" id="GO:0003677">
    <property type="term" value="F:DNA binding"/>
    <property type="evidence" value="ECO:0007669"/>
    <property type="project" value="UniProtKB-KW"/>
</dbReference>
<dbReference type="PANTHER" id="PTHR11070:SF2">
    <property type="entry name" value="ATP-DEPENDENT DNA HELICASE SRS2"/>
    <property type="match status" value="1"/>
</dbReference>
<dbReference type="InterPro" id="IPR027417">
    <property type="entry name" value="P-loop_NTPase"/>
</dbReference>
<dbReference type="Gene3D" id="1.10.486.10">
    <property type="entry name" value="PCRA, domain 4"/>
    <property type="match status" value="2"/>
</dbReference>
<dbReference type="EC" id="5.6.2.4" evidence="9"/>
<evidence type="ECO:0000256" key="4">
    <source>
        <dbReference type="ARBA" id="ARBA00022806"/>
    </source>
</evidence>
<dbReference type="InterPro" id="IPR014017">
    <property type="entry name" value="DNA_helicase_UvrD-like_C"/>
</dbReference>
<dbReference type="GO" id="GO:0016887">
    <property type="term" value="F:ATP hydrolysis activity"/>
    <property type="evidence" value="ECO:0007669"/>
    <property type="project" value="RHEA"/>
</dbReference>
<evidence type="ECO:0000256" key="7">
    <source>
        <dbReference type="ARBA" id="ARBA00023235"/>
    </source>
</evidence>
<reference evidence="15" key="1">
    <citation type="submission" date="2017-09" db="EMBL/GenBank/DDBJ databases">
        <title>Depth-based differentiation of microbial function through sediment-hosted aquifers and enrichment of novel symbionts in the deep terrestrial subsurface.</title>
        <authorList>
            <person name="Probst A.J."/>
            <person name="Ladd B."/>
            <person name="Jarett J.K."/>
            <person name="Geller-Mcgrath D.E."/>
            <person name="Sieber C.M.K."/>
            <person name="Emerson J.B."/>
            <person name="Anantharaman K."/>
            <person name="Thomas B.C."/>
            <person name="Malmstrom R."/>
            <person name="Stieglmeier M."/>
            <person name="Klingl A."/>
            <person name="Woyke T."/>
            <person name="Ryan C.M."/>
            <person name="Banfield J.F."/>
        </authorList>
    </citation>
    <scope>NUCLEOTIDE SEQUENCE [LARGE SCALE GENOMIC DNA]</scope>
</reference>
<evidence type="ECO:0000259" key="13">
    <source>
        <dbReference type="PROSITE" id="PS51217"/>
    </source>
</evidence>
<evidence type="ECO:0000256" key="10">
    <source>
        <dbReference type="ARBA" id="ARBA00048988"/>
    </source>
</evidence>
<evidence type="ECO:0000256" key="1">
    <source>
        <dbReference type="ARBA" id="ARBA00009922"/>
    </source>
</evidence>
<dbReference type="CDD" id="cd17932">
    <property type="entry name" value="DEXQc_UvrD"/>
    <property type="match status" value="1"/>
</dbReference>
<dbReference type="InterPro" id="IPR000212">
    <property type="entry name" value="DNA_helicase_UvrD/REP"/>
</dbReference>
<dbReference type="SUPFAM" id="SSF52540">
    <property type="entry name" value="P-loop containing nucleoside triphosphate hydrolases"/>
    <property type="match status" value="1"/>
</dbReference>
<dbReference type="InterPro" id="IPR014016">
    <property type="entry name" value="UvrD-like_ATP-bd"/>
</dbReference>
<protein>
    <recommendedName>
        <fullName evidence="9">DNA 3'-5' helicase</fullName>
        <ecNumber evidence="9">5.6.2.4</ecNumber>
    </recommendedName>
</protein>
<dbReference type="PANTHER" id="PTHR11070">
    <property type="entry name" value="UVRD / RECB / PCRA DNA HELICASE FAMILY MEMBER"/>
    <property type="match status" value="1"/>
</dbReference>
<keyword evidence="7" id="KW-0413">Isomerase</keyword>
<evidence type="ECO:0000256" key="5">
    <source>
        <dbReference type="ARBA" id="ARBA00022840"/>
    </source>
</evidence>
<dbReference type="GO" id="GO:0000725">
    <property type="term" value="P:recombinational repair"/>
    <property type="evidence" value="ECO:0007669"/>
    <property type="project" value="TreeGrafter"/>
</dbReference>
<evidence type="ECO:0000259" key="12">
    <source>
        <dbReference type="PROSITE" id="PS51198"/>
    </source>
</evidence>
<dbReference type="EMBL" id="PEUH01000029">
    <property type="protein sequence ID" value="PIV31792.1"/>
    <property type="molecule type" value="Genomic_DNA"/>
</dbReference>
<dbReference type="Gene3D" id="1.10.10.160">
    <property type="match status" value="1"/>
</dbReference>
<evidence type="ECO:0000256" key="9">
    <source>
        <dbReference type="ARBA" id="ARBA00034808"/>
    </source>
</evidence>
<keyword evidence="3 11" id="KW-0378">Hydrolase</keyword>
<dbReference type="GO" id="GO:0005829">
    <property type="term" value="C:cytosol"/>
    <property type="evidence" value="ECO:0007669"/>
    <property type="project" value="TreeGrafter"/>
</dbReference>
<accession>A0A2M7CQ50</accession>
<dbReference type="AlphaFoldDB" id="A0A2M7CQ50"/>
<dbReference type="GO" id="GO:0005524">
    <property type="term" value="F:ATP binding"/>
    <property type="evidence" value="ECO:0007669"/>
    <property type="project" value="UniProtKB-UniRule"/>
</dbReference>
<evidence type="ECO:0000256" key="8">
    <source>
        <dbReference type="ARBA" id="ARBA00034617"/>
    </source>
</evidence>
<keyword evidence="4 11" id="KW-0347">Helicase</keyword>
<feature type="domain" description="UvrD-like helicase ATP-binding" evidence="12">
    <location>
        <begin position="21"/>
        <end position="315"/>
    </location>
</feature>
<keyword evidence="2 11" id="KW-0547">Nucleotide-binding</keyword>
<dbReference type="GO" id="GO:0033202">
    <property type="term" value="C:DNA helicase complex"/>
    <property type="evidence" value="ECO:0007669"/>
    <property type="project" value="TreeGrafter"/>
</dbReference>
<evidence type="ECO:0000256" key="11">
    <source>
        <dbReference type="PROSITE-ProRule" id="PRU00560"/>
    </source>
</evidence>
<dbReference type="PROSITE" id="PS51217">
    <property type="entry name" value="UVRD_HELICASE_CTER"/>
    <property type="match status" value="1"/>
</dbReference>
<sequence length="637" mass="73863">MRLFAKSLILFTIVLMNLLYQSLNKKQHQAVENLEGPILIVAGAGSGKTRTLTSRLTAILDSGVAPDSIVAITFTNKAAEEMRNRIMNYAMPTGRQELGIMNKIQPFIGTFHSLGARILKNEAKFIGRTPNFSIFDADDSLRLIKTIVKNFNFSEFEKKKEANPLFLRKEFSRIKSELSDSEDELPTQKDCVGDEDNTIKFFFKEYETALQKNNAFDFDDLITGPVEIFQNHLEVLDKYQKKFRYLLVDEFQDTNTAQYVFVKLLAAGHRNLSVVGDDQQSIYKFRGSDFKIFLNFEKDWPKTKTIFLEQNYRSTGNIIKAASSLIAKNKFQKRKNLWTENDDGNPVKAIEHCDEDGEAEWIARKISNFQFPISNKSIAILYRTNAQSRAVESAFIERGIVYKIFGGVKFYERKEIKDIVAILRWAFNPNDTVSFERIKTNFLKKPFLEIQNKIPKIAGELPPSELISFILKITGYLNRLEKNYDNFREREENINELIYYASEFNNLQDFLEKISLFQSSDTMNKSNVKGQMSNVHLMTIHLAKGLEFDAVFIIGCNEGLLPHQMSYHNDEEIEEERRLMYVAMTRAKKELFLNFYNLPSRFLYEIAPETVEFTSNNRDKFGTLSDFLDDEERYIEY</sequence>
<organism evidence="14 15">
    <name type="scientific">Candidatus Wolfebacteria bacterium CG02_land_8_20_14_3_00_37_12</name>
    <dbReference type="NCBI Taxonomy" id="1975066"/>
    <lineage>
        <taxon>Bacteria</taxon>
        <taxon>Candidatus Wolfeibacteriota</taxon>
    </lineage>
</organism>
<name>A0A2M7CQ50_9BACT</name>
<dbReference type="GO" id="GO:0043138">
    <property type="term" value="F:3'-5' DNA helicase activity"/>
    <property type="evidence" value="ECO:0007669"/>
    <property type="project" value="UniProtKB-EC"/>
</dbReference>
<comment type="similarity">
    <text evidence="1">Belongs to the helicase family. UvrD subfamily.</text>
</comment>
<dbReference type="CDD" id="cd18807">
    <property type="entry name" value="SF1_C_UvrD"/>
    <property type="match status" value="1"/>
</dbReference>
<evidence type="ECO:0000256" key="2">
    <source>
        <dbReference type="ARBA" id="ARBA00022741"/>
    </source>
</evidence>
<keyword evidence="5 11" id="KW-0067">ATP-binding</keyword>